<dbReference type="AlphaFoldDB" id="A0A829Y7R4"/>
<evidence type="ECO:0000313" key="2">
    <source>
        <dbReference type="Proteomes" id="UP000445000"/>
    </source>
</evidence>
<keyword evidence="2" id="KW-1185">Reference proteome</keyword>
<sequence length="269" mass="30401">MRFDAVILATGFGEDALDDNAVTNDISYWLSGNPLTYRRSPLRKGGVERVLVSGNGDSAIIELAQLLIRDFTHENIFSFLPSNTLAKGLSTQYTRAIQHLTHRQIARHEGIIQWYWRTRGLADLTARANPFGSGRQSQPSGKLYRAVHRLLKNFNENAAVDEALSASLSALQAQFDDMASHEIKACLDSFILSKIFSEKIRDAFRTDLHVTVTGRSPTIYSTRQAPLNWFLLRVLMEYGSIQYHQTHLTRSRLVNNLTRCQFADPFIEG</sequence>
<gene>
    <name evidence="1" type="ORF">GCM10011487_12400</name>
</gene>
<reference evidence="2" key="1">
    <citation type="submission" date="2020-01" db="EMBL/GenBank/DDBJ databases">
        <title>'Steroidobacter agaridevorans' sp. nov., agar-degrading bacteria isolated from rhizosphere soils.</title>
        <authorList>
            <person name="Ikenaga M."/>
            <person name="Kataoka M."/>
            <person name="Murouchi A."/>
            <person name="Katsuragi S."/>
            <person name="Sakai M."/>
        </authorList>
    </citation>
    <scope>NUCLEOTIDE SEQUENCE [LARGE SCALE GENOMIC DNA]</scope>
    <source>
        <strain evidence="2">YU21-B</strain>
    </source>
</reference>
<dbReference type="Proteomes" id="UP000445000">
    <property type="component" value="Unassembled WGS sequence"/>
</dbReference>
<accession>A0A829Y7R4</accession>
<protein>
    <submittedName>
        <fullName evidence="1">Uncharacterized protein</fullName>
    </submittedName>
</protein>
<comment type="caution">
    <text evidence="1">The sequence shown here is derived from an EMBL/GenBank/DDBJ whole genome shotgun (WGS) entry which is preliminary data.</text>
</comment>
<organism evidence="1 2">
    <name type="scientific">Steroidobacter agaridevorans</name>
    <dbReference type="NCBI Taxonomy" id="2695856"/>
    <lineage>
        <taxon>Bacteria</taxon>
        <taxon>Pseudomonadati</taxon>
        <taxon>Pseudomonadota</taxon>
        <taxon>Gammaproteobacteria</taxon>
        <taxon>Steroidobacterales</taxon>
        <taxon>Steroidobacteraceae</taxon>
        <taxon>Steroidobacter</taxon>
    </lineage>
</organism>
<dbReference type="EMBL" id="BLJN01000001">
    <property type="protein sequence ID" value="GFE79240.1"/>
    <property type="molecule type" value="Genomic_DNA"/>
</dbReference>
<evidence type="ECO:0000313" key="1">
    <source>
        <dbReference type="EMBL" id="GFE79240.1"/>
    </source>
</evidence>
<name>A0A829Y7R4_9GAMM</name>
<proteinExistence type="predicted"/>